<feature type="transmembrane region" description="Helical" evidence="6">
    <location>
        <begin position="370"/>
        <end position="389"/>
    </location>
</feature>
<organism evidence="8 9">
    <name type="scientific">Bacillus coahuilensis p1.1.43</name>
    <dbReference type="NCBI Taxonomy" id="1150625"/>
    <lineage>
        <taxon>Bacteria</taxon>
        <taxon>Bacillati</taxon>
        <taxon>Bacillota</taxon>
        <taxon>Bacilli</taxon>
        <taxon>Bacillales</taxon>
        <taxon>Bacillaceae</taxon>
        <taxon>Bacillus</taxon>
    </lineage>
</organism>
<evidence type="ECO:0000256" key="3">
    <source>
        <dbReference type="ARBA" id="ARBA00022692"/>
    </source>
</evidence>
<accession>A0A147KAX9</accession>
<keyword evidence="9" id="KW-1185">Reference proteome</keyword>
<protein>
    <recommendedName>
        <fullName evidence="7">ABC-2 type transporter transmembrane domain-containing protein</fullName>
    </recommendedName>
</protein>
<proteinExistence type="predicted"/>
<gene>
    <name evidence="8" type="ORF">Q75_04050</name>
</gene>
<dbReference type="GO" id="GO:0140359">
    <property type="term" value="F:ABC-type transporter activity"/>
    <property type="evidence" value="ECO:0007669"/>
    <property type="project" value="InterPro"/>
</dbReference>
<dbReference type="PATRIC" id="fig|1150625.3.peg.845"/>
<dbReference type="OrthoDB" id="9768837at2"/>
<dbReference type="InterPro" id="IPR013525">
    <property type="entry name" value="ABC2_TM"/>
</dbReference>
<feature type="transmembrane region" description="Helical" evidence="6">
    <location>
        <begin position="340"/>
        <end position="358"/>
    </location>
</feature>
<dbReference type="AlphaFoldDB" id="A0A147KAX9"/>
<dbReference type="GO" id="GO:0005886">
    <property type="term" value="C:plasma membrane"/>
    <property type="evidence" value="ECO:0007669"/>
    <property type="project" value="UniProtKB-SubCell"/>
</dbReference>
<dbReference type="STRING" id="1150625.Q75_04050"/>
<dbReference type="PANTHER" id="PTHR30294:SF29">
    <property type="entry name" value="MULTIDRUG ABC TRANSPORTER PERMEASE YBHS-RELATED"/>
    <property type="match status" value="1"/>
</dbReference>
<keyword evidence="5 6" id="KW-0472">Membrane</keyword>
<feature type="transmembrane region" description="Helical" evidence="6">
    <location>
        <begin position="185"/>
        <end position="209"/>
    </location>
</feature>
<evidence type="ECO:0000256" key="4">
    <source>
        <dbReference type="ARBA" id="ARBA00022989"/>
    </source>
</evidence>
<evidence type="ECO:0000256" key="5">
    <source>
        <dbReference type="ARBA" id="ARBA00023136"/>
    </source>
</evidence>
<dbReference type="RefSeq" id="WP_059350474.1">
    <property type="nucleotide sequence ID" value="NZ_LDYG01000019.1"/>
</dbReference>
<reference evidence="8 9" key="1">
    <citation type="journal article" date="2016" name="Front. Microbiol.">
        <title>Microevolution Analysis of Bacillus coahuilensis Unveils Differences in Phosphorus Acquisition Strategies and Their Regulation.</title>
        <authorList>
            <person name="Gomez-Lunar Z."/>
            <person name="Hernandez-Gonzalez I."/>
            <person name="Rodriguez-Torres M.D."/>
            <person name="Souza V."/>
            <person name="Olmedo-Alvarez G."/>
        </authorList>
    </citation>
    <scope>NUCLEOTIDE SEQUENCE [LARGE SCALE GENOMIC DNA]</scope>
    <source>
        <strain evidence="9">p1.1.43</strain>
    </source>
</reference>
<dbReference type="EMBL" id="LDYG01000019">
    <property type="protein sequence ID" value="KUP07938.1"/>
    <property type="molecule type" value="Genomic_DNA"/>
</dbReference>
<comment type="subcellular location">
    <subcellularLocation>
        <location evidence="1">Cell membrane</location>
        <topology evidence="1">Multi-pass membrane protein</topology>
    </subcellularLocation>
</comment>
<evidence type="ECO:0000256" key="6">
    <source>
        <dbReference type="SAM" id="Phobius"/>
    </source>
</evidence>
<dbReference type="InterPro" id="IPR051449">
    <property type="entry name" value="ABC-2_transporter_component"/>
</dbReference>
<feature type="transmembrane region" description="Helical" evidence="6">
    <location>
        <begin position="315"/>
        <end position="334"/>
    </location>
</feature>
<feature type="transmembrane region" description="Helical" evidence="6">
    <location>
        <begin position="21"/>
        <end position="38"/>
    </location>
</feature>
<evidence type="ECO:0000256" key="2">
    <source>
        <dbReference type="ARBA" id="ARBA00022475"/>
    </source>
</evidence>
<evidence type="ECO:0000313" key="9">
    <source>
        <dbReference type="Proteomes" id="UP000074108"/>
    </source>
</evidence>
<evidence type="ECO:0000256" key="1">
    <source>
        <dbReference type="ARBA" id="ARBA00004651"/>
    </source>
</evidence>
<comment type="caution">
    <text evidence="8">The sequence shown here is derived from an EMBL/GenBank/DDBJ whole genome shotgun (WGS) entry which is preliminary data.</text>
</comment>
<sequence>MNNFWIMVGYAFMNKAKSKQFIITTIIVLLGIIVMANLENITSVFDDGEESIDQIAVISDEVGYYSLLKEQVEQSIIGVELVEADGEMEVLENEVLEGEYKGILILSEDEQGLPSAKYMSESLTSSFVQYDIESSLQFIRSQLAAQALNLDAESLAILNSPVPFEVEALSEDAKTAEELDEARGLVYVLLFFIYFTVIMYSSIIATDVANEKSSRVMEILISSVSPVKQMFSKIIGIGLLGLAQMAIWLLVGYVVLTQSGSDLTGGFFEFFGFENIAFSTIIYAVVFFFLGYFLYATLAALLGSLVSRVEEVQQIILPMMLLIIIAFFISMFGLSNPESTVVTVTSYIPFFTPLVMFLRIGMLNIPAWEAMLGIAIMIATIWVLGWFGAKVYRGGVLMYGKSGGLKDIRKAIKLTKS</sequence>
<evidence type="ECO:0000313" key="8">
    <source>
        <dbReference type="EMBL" id="KUP07938.1"/>
    </source>
</evidence>
<dbReference type="PANTHER" id="PTHR30294">
    <property type="entry name" value="MEMBRANE COMPONENT OF ABC TRANSPORTER YHHJ-RELATED"/>
    <property type="match status" value="1"/>
</dbReference>
<name>A0A147KAX9_9BACI</name>
<feature type="transmembrane region" description="Helical" evidence="6">
    <location>
        <begin position="230"/>
        <end position="256"/>
    </location>
</feature>
<dbReference type="Pfam" id="PF12698">
    <property type="entry name" value="ABC2_membrane_3"/>
    <property type="match status" value="1"/>
</dbReference>
<evidence type="ECO:0000259" key="7">
    <source>
        <dbReference type="Pfam" id="PF12698"/>
    </source>
</evidence>
<dbReference type="Proteomes" id="UP000074108">
    <property type="component" value="Unassembled WGS sequence"/>
</dbReference>
<keyword evidence="3 6" id="KW-0812">Transmembrane</keyword>
<feature type="transmembrane region" description="Helical" evidence="6">
    <location>
        <begin position="276"/>
        <end position="303"/>
    </location>
</feature>
<feature type="domain" description="ABC-2 type transporter transmembrane" evidence="7">
    <location>
        <begin position="19"/>
        <end position="389"/>
    </location>
</feature>
<keyword evidence="4 6" id="KW-1133">Transmembrane helix</keyword>
<keyword evidence="2" id="KW-1003">Cell membrane</keyword>